<dbReference type="PANTHER" id="PTHR37685:SF1">
    <property type="entry name" value="GEO11136P1-RELATED"/>
    <property type="match status" value="1"/>
</dbReference>
<evidence type="ECO:0000313" key="3">
    <source>
        <dbReference type="EMBL" id="JAS32019.1"/>
    </source>
</evidence>
<dbReference type="EMBL" id="GEDC01028922">
    <property type="protein sequence ID" value="JAS08376.1"/>
    <property type="molecule type" value="Transcribed_RNA"/>
</dbReference>
<dbReference type="InterPro" id="IPR031734">
    <property type="entry name" value="MBF2"/>
</dbReference>
<evidence type="ECO:0008006" key="4">
    <source>
        <dbReference type="Google" id="ProtNLM"/>
    </source>
</evidence>
<sequence length="131" mass="14753">MRNISIVVALLTIISVASASYDIKYGRHNITQGYRKPGDRLLFIDHAIRPSSFLRVVSTEVDYPARGQPRNTTAITFFRVTDNMRNGKGGYAFVKSGGVGMSYLSLHLKSQRGEGYNFTTEVYGFPMLWHK</sequence>
<dbReference type="Pfam" id="PF15868">
    <property type="entry name" value="MBF2"/>
    <property type="match status" value="1"/>
</dbReference>
<dbReference type="PANTHER" id="PTHR37685">
    <property type="entry name" value="GEO11136P1-RELATED"/>
    <property type="match status" value="1"/>
</dbReference>
<name>A0A1B6C4F8_9HEMI</name>
<evidence type="ECO:0000313" key="2">
    <source>
        <dbReference type="EMBL" id="JAS08376.1"/>
    </source>
</evidence>
<organism evidence="2">
    <name type="scientific">Clastoptera arizonana</name>
    <name type="common">Arizona spittle bug</name>
    <dbReference type="NCBI Taxonomy" id="38151"/>
    <lineage>
        <taxon>Eukaryota</taxon>
        <taxon>Metazoa</taxon>
        <taxon>Ecdysozoa</taxon>
        <taxon>Arthropoda</taxon>
        <taxon>Hexapoda</taxon>
        <taxon>Insecta</taxon>
        <taxon>Pterygota</taxon>
        <taxon>Neoptera</taxon>
        <taxon>Paraneoptera</taxon>
        <taxon>Hemiptera</taxon>
        <taxon>Auchenorrhyncha</taxon>
        <taxon>Cercopoidea</taxon>
        <taxon>Clastopteridae</taxon>
        <taxon>Clastoptera</taxon>
    </lineage>
</organism>
<proteinExistence type="predicted"/>
<keyword evidence="1" id="KW-0732">Signal</keyword>
<gene>
    <name evidence="2" type="ORF">g.35947</name>
    <name evidence="3" type="ORF">g.35948</name>
</gene>
<accession>A0A1B6C4F8</accession>
<dbReference type="AlphaFoldDB" id="A0A1B6C4F8"/>
<protein>
    <recommendedName>
        <fullName evidence="4">NADH:ubiquinone oxidoreductase intermediate-associated protein 30 domain-containing protein</fullName>
    </recommendedName>
</protein>
<feature type="chain" id="PRO_5008580108" description="NADH:ubiquinone oxidoreductase intermediate-associated protein 30 domain-containing protein" evidence="1">
    <location>
        <begin position="20"/>
        <end position="131"/>
    </location>
</feature>
<dbReference type="EMBL" id="GEDC01005279">
    <property type="protein sequence ID" value="JAS32019.1"/>
    <property type="molecule type" value="Transcribed_RNA"/>
</dbReference>
<feature type="signal peptide" evidence="1">
    <location>
        <begin position="1"/>
        <end position="19"/>
    </location>
</feature>
<reference evidence="2" key="1">
    <citation type="submission" date="2015-12" db="EMBL/GenBank/DDBJ databases">
        <title>De novo transcriptome assembly of four potential Pierce s Disease insect vectors from Arizona vineyards.</title>
        <authorList>
            <person name="Tassone E.E."/>
        </authorList>
    </citation>
    <scope>NUCLEOTIDE SEQUENCE</scope>
</reference>
<evidence type="ECO:0000256" key="1">
    <source>
        <dbReference type="SAM" id="SignalP"/>
    </source>
</evidence>